<comment type="caution">
    <text evidence="8">The sequence shown here is derived from an EMBL/GenBank/DDBJ whole genome shotgun (WGS) entry which is preliminary data.</text>
</comment>
<organism evidence="8 9">
    <name type="scientific">Dysgonomonas hofstadii</name>
    <dbReference type="NCBI Taxonomy" id="637886"/>
    <lineage>
        <taxon>Bacteria</taxon>
        <taxon>Pseudomonadati</taxon>
        <taxon>Bacteroidota</taxon>
        <taxon>Bacteroidia</taxon>
        <taxon>Bacteroidales</taxon>
        <taxon>Dysgonomonadaceae</taxon>
        <taxon>Dysgonomonas</taxon>
    </lineage>
</organism>
<dbReference type="SUPFAM" id="SSF48452">
    <property type="entry name" value="TPR-like"/>
    <property type="match status" value="1"/>
</dbReference>
<dbReference type="Pfam" id="PF14322">
    <property type="entry name" value="SusD-like_3"/>
    <property type="match status" value="1"/>
</dbReference>
<protein>
    <recommendedName>
        <fullName evidence="10">Starch-binding associating with outer membrane</fullName>
    </recommendedName>
</protein>
<dbReference type="Proteomes" id="UP000555103">
    <property type="component" value="Unassembled WGS sequence"/>
</dbReference>
<evidence type="ECO:0000256" key="4">
    <source>
        <dbReference type="ARBA" id="ARBA00023136"/>
    </source>
</evidence>
<evidence type="ECO:0000256" key="1">
    <source>
        <dbReference type="ARBA" id="ARBA00004442"/>
    </source>
</evidence>
<feature type="domain" description="RagB/SusD" evidence="6">
    <location>
        <begin position="378"/>
        <end position="686"/>
    </location>
</feature>
<dbReference type="EMBL" id="JACIEP010000004">
    <property type="protein sequence ID" value="MBB4035490.1"/>
    <property type="molecule type" value="Genomic_DNA"/>
</dbReference>
<accession>A0A840CHQ3</accession>
<evidence type="ECO:0000259" key="6">
    <source>
        <dbReference type="Pfam" id="PF07980"/>
    </source>
</evidence>
<reference evidence="8 9" key="1">
    <citation type="submission" date="2020-08" db="EMBL/GenBank/DDBJ databases">
        <title>Genomic Encyclopedia of Type Strains, Phase IV (KMG-IV): sequencing the most valuable type-strain genomes for metagenomic binning, comparative biology and taxonomic classification.</title>
        <authorList>
            <person name="Goeker M."/>
        </authorList>
    </citation>
    <scope>NUCLEOTIDE SEQUENCE [LARGE SCALE GENOMIC DNA]</scope>
    <source>
        <strain evidence="8 9">DSM 104969</strain>
    </source>
</reference>
<evidence type="ECO:0000256" key="3">
    <source>
        <dbReference type="ARBA" id="ARBA00022729"/>
    </source>
</evidence>
<dbReference type="AlphaFoldDB" id="A0A840CHQ3"/>
<keyword evidence="5" id="KW-0998">Cell outer membrane</keyword>
<comment type="similarity">
    <text evidence="2">Belongs to the SusD family.</text>
</comment>
<keyword evidence="9" id="KW-1185">Reference proteome</keyword>
<evidence type="ECO:0000256" key="2">
    <source>
        <dbReference type="ARBA" id="ARBA00006275"/>
    </source>
</evidence>
<keyword evidence="3" id="KW-0732">Signal</keyword>
<comment type="subcellular location">
    <subcellularLocation>
        <location evidence="1">Cell outer membrane</location>
    </subcellularLocation>
</comment>
<evidence type="ECO:0000313" key="8">
    <source>
        <dbReference type="EMBL" id="MBB4035490.1"/>
    </source>
</evidence>
<evidence type="ECO:0000313" key="9">
    <source>
        <dbReference type="Proteomes" id="UP000555103"/>
    </source>
</evidence>
<evidence type="ECO:0000259" key="7">
    <source>
        <dbReference type="Pfam" id="PF14322"/>
    </source>
</evidence>
<keyword evidence="4" id="KW-0472">Membrane</keyword>
<evidence type="ECO:0008006" key="10">
    <source>
        <dbReference type="Google" id="ProtNLM"/>
    </source>
</evidence>
<evidence type="ECO:0000256" key="5">
    <source>
        <dbReference type="ARBA" id="ARBA00023237"/>
    </source>
</evidence>
<proteinExistence type="inferred from homology"/>
<sequence length="690" mass="78206">MKKIYYIISMAIGTVISFGSCSDYLDSDYLFQDRLTVEDVFKNEDYSREWLANTYYYLGHGYLSDVCSKEWIPFNFADDMYFGDRTDAYKMWKNGEYSEEGTLGTSSDSGSNISNVTSNVWTDAYKGIRQASIFIQNIYMNEEMSLQEIATTKAEARFLRAYFYWHLLRLFGPVPILPEEGIDYTLEYDEVAMPRNTYEECADFIASELVLAAKDLPLKQDQLGSARPSRGAALALRAKVLLFAASPLANGKAGSLVSELVDDQGRQLLSGTYDESKWARAAAAARDVMEMGVYDLYTAGVRTDSVSGYPPTITPPVTSENQEFANKNWPNGWKDIDPVESYRTIFNGSISLYGNIELIFTRGQNVDLGMDRMVIHQLPVQGSGNNTHGLTMKQCDAYYMSDGTDVPGKDREIGRGDGSARLTGYVGSDAASLEQYKPLRANVSLQFANREPRFYASVAYNGAWWYLLNETLESKRNQQVFYYRGAASGYSNGTAWLRTGIGIMKYIHPEDTYLNQTTGNIIPKTEPAIRYAEMLLTYAEALNELTGNHSVASWDGSKTYTLSRNVDEMKKGIHPVRIRAGLPDYTAAVYSSQDDLRAKLKRERQVEFMGEGHRYFDLRRWMDAQVEESLPIYGYNVYATVEQRDIFHTPIVVTSLPTTFSKKMWFWPLSQTELKRNKRLTQNPGWTYGD</sequence>
<dbReference type="RefSeq" id="WP_183306427.1">
    <property type="nucleotide sequence ID" value="NZ_JACIEP010000004.1"/>
</dbReference>
<name>A0A840CHQ3_9BACT</name>
<dbReference type="InterPro" id="IPR033985">
    <property type="entry name" value="SusD-like_N"/>
</dbReference>
<dbReference type="InterPro" id="IPR011990">
    <property type="entry name" value="TPR-like_helical_dom_sf"/>
</dbReference>
<feature type="domain" description="SusD-like N-terminal" evidence="7">
    <location>
        <begin position="114"/>
        <end position="242"/>
    </location>
</feature>
<dbReference type="GO" id="GO:0009279">
    <property type="term" value="C:cell outer membrane"/>
    <property type="evidence" value="ECO:0007669"/>
    <property type="project" value="UniProtKB-SubCell"/>
</dbReference>
<gene>
    <name evidence="8" type="ORF">GGR21_001383</name>
</gene>
<dbReference type="InterPro" id="IPR012944">
    <property type="entry name" value="SusD_RagB_dom"/>
</dbReference>
<dbReference type="Pfam" id="PF07980">
    <property type="entry name" value="SusD_RagB"/>
    <property type="match status" value="1"/>
</dbReference>
<dbReference type="PROSITE" id="PS51257">
    <property type="entry name" value="PROKAR_LIPOPROTEIN"/>
    <property type="match status" value="1"/>
</dbReference>
<dbReference type="Gene3D" id="1.25.40.390">
    <property type="match status" value="1"/>
</dbReference>